<evidence type="ECO:0000313" key="8">
    <source>
        <dbReference type="EMBL" id="KAK4222401.1"/>
    </source>
</evidence>
<dbReference type="Gene3D" id="3.40.50.150">
    <property type="entry name" value="Vaccinia Virus protein VP39"/>
    <property type="match status" value="1"/>
</dbReference>
<sequence>MMFPARIRLRASLHIPQNGCSILLQRRFASTALGKPSGSTSLCASNILKTSTPLAKKLKDTFVWRAPGQNRSKPPIKGDKYRVNVVSEELCDDIINYIKPTLERHKGCDIIDLFPGAGLWSKKMHDFLEPRSHLLLEPDIALYQPFLQDLLDRPGVKHLPESGIIWEELIKVLNPENLPHQVEKRYPPNETPERNDSLLVLANLSMFPKRKFRSFDSLAQLVLYQFISSIRPGALIQKYGLVRMLVWTSDVEKFGTLPRTVQRRRRQAFEAEINTQCITEVAGADTANVDNNTGTARGFFRDSTLDMESVAKTYKRMQKGGFSLIPGRETQLMRDYLDVVESGEDPVTSANDEAFIMRPFRQELAELQEKVDTGQITGDDPEWKRYKRLVYKANWADKRQASSTGLLSEMQAVEEIFVAAHSGKRARPKMLEKAEDADADWNYKVEKLERTLRNELILLRDNWHIFNQNPPVLQWDRRYVDPLVVKDDEFFPSVPCALLDIEPRAIERIFREMGAGTTRAGDTFDIILRALMSYTMAPIGKALDSIYPGAAEAILPLCPSLRDPAQGGRYGTGYSEVTARTLNLKQMEEIAVAWDKWPFKPDWAELIARTTTEDVAESYEGESMSTSRWDL</sequence>
<name>A0AAN6YP84_9PEZI</name>
<evidence type="ECO:0000256" key="5">
    <source>
        <dbReference type="ARBA" id="ARBA00022691"/>
    </source>
</evidence>
<dbReference type="InterPro" id="IPR023165">
    <property type="entry name" value="rRNA_Ade_diMease-like_C"/>
</dbReference>
<evidence type="ECO:0000256" key="1">
    <source>
        <dbReference type="ARBA" id="ARBA00004173"/>
    </source>
</evidence>
<accession>A0AAN6YP84</accession>
<comment type="caution">
    <text evidence="8">The sequence shown here is derived from an EMBL/GenBank/DDBJ whole genome shotgun (WGS) entry which is preliminary data.</text>
</comment>
<dbReference type="GO" id="GO:0034245">
    <property type="term" value="C:mitochondrial DNA-directed RNA polymerase complex"/>
    <property type="evidence" value="ECO:0007669"/>
    <property type="project" value="TreeGrafter"/>
</dbReference>
<keyword evidence="5" id="KW-0949">S-adenosyl-L-methionine</keyword>
<comment type="function">
    <text evidence="7">Mitochondrial transcription factor that confers selective promoter recognition on the core subunit of the yeast mitochondrial RNA polymerase. Interacts with DNA in a non-specific manner.</text>
</comment>
<dbReference type="GO" id="GO:0006391">
    <property type="term" value="P:transcription initiation at mitochondrial promoter"/>
    <property type="evidence" value="ECO:0007669"/>
    <property type="project" value="TreeGrafter"/>
</dbReference>
<keyword evidence="9" id="KW-1185">Reference proteome</keyword>
<organism evidence="8 9">
    <name type="scientific">Podospora fimiseda</name>
    <dbReference type="NCBI Taxonomy" id="252190"/>
    <lineage>
        <taxon>Eukaryota</taxon>
        <taxon>Fungi</taxon>
        <taxon>Dikarya</taxon>
        <taxon>Ascomycota</taxon>
        <taxon>Pezizomycotina</taxon>
        <taxon>Sordariomycetes</taxon>
        <taxon>Sordariomycetidae</taxon>
        <taxon>Sordariales</taxon>
        <taxon>Podosporaceae</taxon>
        <taxon>Podospora</taxon>
    </lineage>
</organism>
<dbReference type="InterPro" id="IPR029063">
    <property type="entry name" value="SAM-dependent_MTases_sf"/>
</dbReference>
<gene>
    <name evidence="8" type="ORF">QBC38DRAFT_489967</name>
</gene>
<evidence type="ECO:0000256" key="6">
    <source>
        <dbReference type="ARBA" id="ARBA00022884"/>
    </source>
</evidence>
<dbReference type="GO" id="GO:0008168">
    <property type="term" value="F:methyltransferase activity"/>
    <property type="evidence" value="ECO:0007669"/>
    <property type="project" value="UniProtKB-KW"/>
</dbReference>
<dbReference type="PANTHER" id="PTHR11727:SF17">
    <property type="entry name" value="DIMETHYLADENOSINE TRANSFERASE 1, MITOCHONDRIAL"/>
    <property type="match status" value="1"/>
</dbReference>
<proteinExistence type="predicted"/>
<dbReference type="PANTHER" id="PTHR11727">
    <property type="entry name" value="DIMETHYLADENOSINE TRANSFERASE"/>
    <property type="match status" value="1"/>
</dbReference>
<keyword evidence="4" id="KW-0808">Transferase</keyword>
<comment type="subcellular location">
    <subcellularLocation>
        <location evidence="1">Mitochondrion</location>
    </subcellularLocation>
</comment>
<dbReference type="EMBL" id="MU865474">
    <property type="protein sequence ID" value="KAK4222401.1"/>
    <property type="molecule type" value="Genomic_DNA"/>
</dbReference>
<evidence type="ECO:0000256" key="3">
    <source>
        <dbReference type="ARBA" id="ARBA00022603"/>
    </source>
</evidence>
<protein>
    <recommendedName>
        <fullName evidence="2">Mitochondrial transcription factor 1</fullName>
    </recommendedName>
</protein>
<dbReference type="Proteomes" id="UP001301958">
    <property type="component" value="Unassembled WGS sequence"/>
</dbReference>
<evidence type="ECO:0000256" key="2">
    <source>
        <dbReference type="ARBA" id="ARBA00013836"/>
    </source>
</evidence>
<dbReference type="Gene3D" id="1.10.8.100">
    <property type="entry name" value="Ribosomal RNA adenine dimethylase-like, domain 2"/>
    <property type="match status" value="1"/>
</dbReference>
<dbReference type="GO" id="GO:0034246">
    <property type="term" value="F:mitochondrial transcription factor activity"/>
    <property type="evidence" value="ECO:0007669"/>
    <property type="project" value="TreeGrafter"/>
</dbReference>
<reference evidence="8" key="2">
    <citation type="submission" date="2023-05" db="EMBL/GenBank/DDBJ databases">
        <authorList>
            <consortium name="Lawrence Berkeley National Laboratory"/>
            <person name="Steindorff A."/>
            <person name="Hensen N."/>
            <person name="Bonometti L."/>
            <person name="Westerberg I."/>
            <person name="Brannstrom I.O."/>
            <person name="Guillou S."/>
            <person name="Cros-Aarteil S."/>
            <person name="Calhoun S."/>
            <person name="Haridas S."/>
            <person name="Kuo A."/>
            <person name="Mondo S."/>
            <person name="Pangilinan J."/>
            <person name="Riley R."/>
            <person name="Labutti K."/>
            <person name="Andreopoulos B."/>
            <person name="Lipzen A."/>
            <person name="Chen C."/>
            <person name="Yanf M."/>
            <person name="Daum C."/>
            <person name="Ng V."/>
            <person name="Clum A."/>
            <person name="Ohm R."/>
            <person name="Martin F."/>
            <person name="Silar P."/>
            <person name="Natvig D."/>
            <person name="Lalanne C."/>
            <person name="Gautier V."/>
            <person name="Ament-Velasquez S.L."/>
            <person name="Kruys A."/>
            <person name="Hutchinson M.I."/>
            <person name="Powell A.J."/>
            <person name="Barry K."/>
            <person name="Miller A.N."/>
            <person name="Grigoriev I.V."/>
            <person name="Debuchy R."/>
            <person name="Gladieux P."/>
            <person name="Thoren M.H."/>
            <person name="Johannesson H."/>
        </authorList>
    </citation>
    <scope>NUCLEOTIDE SEQUENCE</scope>
    <source>
        <strain evidence="8">CBS 990.96</strain>
    </source>
</reference>
<dbReference type="GO" id="GO:0032259">
    <property type="term" value="P:methylation"/>
    <property type="evidence" value="ECO:0007669"/>
    <property type="project" value="UniProtKB-KW"/>
</dbReference>
<evidence type="ECO:0000256" key="4">
    <source>
        <dbReference type="ARBA" id="ARBA00022679"/>
    </source>
</evidence>
<dbReference type="AlphaFoldDB" id="A0AAN6YP84"/>
<evidence type="ECO:0000256" key="7">
    <source>
        <dbReference type="ARBA" id="ARBA00024915"/>
    </source>
</evidence>
<dbReference type="SUPFAM" id="SSF53335">
    <property type="entry name" value="S-adenosyl-L-methionine-dependent methyltransferases"/>
    <property type="match status" value="1"/>
</dbReference>
<dbReference type="GO" id="GO:0003723">
    <property type="term" value="F:RNA binding"/>
    <property type="evidence" value="ECO:0007669"/>
    <property type="project" value="UniProtKB-KW"/>
</dbReference>
<keyword evidence="3" id="KW-0489">Methyltransferase</keyword>
<evidence type="ECO:0000313" key="9">
    <source>
        <dbReference type="Proteomes" id="UP001301958"/>
    </source>
</evidence>
<dbReference type="InterPro" id="IPR001737">
    <property type="entry name" value="KsgA/Erm"/>
</dbReference>
<reference evidence="8" key="1">
    <citation type="journal article" date="2023" name="Mol. Phylogenet. Evol.">
        <title>Genome-scale phylogeny and comparative genomics of the fungal order Sordariales.</title>
        <authorList>
            <person name="Hensen N."/>
            <person name="Bonometti L."/>
            <person name="Westerberg I."/>
            <person name="Brannstrom I.O."/>
            <person name="Guillou S."/>
            <person name="Cros-Aarteil S."/>
            <person name="Calhoun S."/>
            <person name="Haridas S."/>
            <person name="Kuo A."/>
            <person name="Mondo S."/>
            <person name="Pangilinan J."/>
            <person name="Riley R."/>
            <person name="LaButti K."/>
            <person name="Andreopoulos B."/>
            <person name="Lipzen A."/>
            <person name="Chen C."/>
            <person name="Yan M."/>
            <person name="Daum C."/>
            <person name="Ng V."/>
            <person name="Clum A."/>
            <person name="Steindorff A."/>
            <person name="Ohm R.A."/>
            <person name="Martin F."/>
            <person name="Silar P."/>
            <person name="Natvig D.O."/>
            <person name="Lalanne C."/>
            <person name="Gautier V."/>
            <person name="Ament-Velasquez S.L."/>
            <person name="Kruys A."/>
            <person name="Hutchinson M.I."/>
            <person name="Powell A.J."/>
            <person name="Barry K."/>
            <person name="Miller A.N."/>
            <person name="Grigoriev I.V."/>
            <person name="Debuchy R."/>
            <person name="Gladieux P."/>
            <person name="Hiltunen Thoren M."/>
            <person name="Johannesson H."/>
        </authorList>
    </citation>
    <scope>NUCLEOTIDE SEQUENCE</scope>
    <source>
        <strain evidence="8">CBS 990.96</strain>
    </source>
</reference>
<dbReference type="GO" id="GO:0005759">
    <property type="term" value="C:mitochondrial matrix"/>
    <property type="evidence" value="ECO:0007669"/>
    <property type="project" value="TreeGrafter"/>
</dbReference>
<keyword evidence="6" id="KW-0694">RNA-binding</keyword>